<dbReference type="RefSeq" id="WP_143808897.1">
    <property type="nucleotide sequence ID" value="NZ_FXAT01000003.1"/>
</dbReference>
<evidence type="ECO:0000256" key="1">
    <source>
        <dbReference type="SAM" id="Phobius"/>
    </source>
</evidence>
<dbReference type="AlphaFoldDB" id="A0A1X7KDJ2"/>
<evidence type="ECO:0000313" key="2">
    <source>
        <dbReference type="EMBL" id="SMG39137.1"/>
    </source>
</evidence>
<keyword evidence="1" id="KW-0812">Transmembrane</keyword>
<dbReference type="EMBL" id="FXAT01000003">
    <property type="protein sequence ID" value="SMG39137.1"/>
    <property type="molecule type" value="Genomic_DNA"/>
</dbReference>
<keyword evidence="3" id="KW-1185">Reference proteome</keyword>
<accession>A0A1X7KDJ2</accession>
<evidence type="ECO:0000313" key="3">
    <source>
        <dbReference type="Proteomes" id="UP000193228"/>
    </source>
</evidence>
<keyword evidence="1" id="KW-0472">Membrane</keyword>
<name>A0A1X7KDJ2_9BURK</name>
<dbReference type="STRING" id="1515439.SAMN06265784_103638"/>
<feature type="transmembrane region" description="Helical" evidence="1">
    <location>
        <begin position="59"/>
        <end position="83"/>
    </location>
</feature>
<organism evidence="2 3">
    <name type="scientific">Paraburkholderia susongensis</name>
    <dbReference type="NCBI Taxonomy" id="1515439"/>
    <lineage>
        <taxon>Bacteria</taxon>
        <taxon>Pseudomonadati</taxon>
        <taxon>Pseudomonadota</taxon>
        <taxon>Betaproteobacteria</taxon>
        <taxon>Burkholderiales</taxon>
        <taxon>Burkholderiaceae</taxon>
        <taxon>Paraburkholderia</taxon>
    </lineage>
</organism>
<dbReference type="Proteomes" id="UP000193228">
    <property type="component" value="Unassembled WGS sequence"/>
</dbReference>
<reference evidence="3" key="1">
    <citation type="submission" date="2017-04" db="EMBL/GenBank/DDBJ databases">
        <authorList>
            <person name="Varghese N."/>
            <person name="Submissions S."/>
        </authorList>
    </citation>
    <scope>NUCLEOTIDE SEQUENCE [LARGE SCALE GENOMIC DNA]</scope>
    <source>
        <strain evidence="3">LMG 29540</strain>
    </source>
</reference>
<keyword evidence="1" id="KW-1133">Transmembrane helix</keyword>
<sequence>MKKALICFVLALLMTLPVAIGIVRIPVVDGWLNSDASDGFFKPIFIALDSHGCESNSDIIFAATLVVGFVVSLALVVAFWAIVSRLRRTHHR</sequence>
<protein>
    <submittedName>
        <fullName evidence="2">Uncharacterized protein</fullName>
    </submittedName>
</protein>
<proteinExistence type="predicted"/>
<gene>
    <name evidence="2" type="ORF">SAMN06265784_103638</name>
</gene>
<dbReference type="OrthoDB" id="9027229at2"/>